<dbReference type="STRING" id="84531.LA76x_3485"/>
<evidence type="ECO:0000313" key="2">
    <source>
        <dbReference type="EMBL" id="ALN81609.1"/>
    </source>
</evidence>
<feature type="transmembrane region" description="Helical" evidence="1">
    <location>
        <begin position="6"/>
        <end position="26"/>
    </location>
</feature>
<gene>
    <name evidence="2" type="ORF">LA76x_3485</name>
</gene>
<dbReference type="Proteomes" id="UP000060787">
    <property type="component" value="Chromosome"/>
</dbReference>
<dbReference type="OrthoDB" id="5734946at2"/>
<reference evidence="2 3" key="1">
    <citation type="journal article" date="2015" name="BMC Genomics">
        <title>Comparative genomics and metabolic profiling of the genus Lysobacter.</title>
        <authorList>
            <person name="de Bruijn I."/>
            <person name="Cheng X."/>
            <person name="de Jager V."/>
            <person name="Exposito R.G."/>
            <person name="Watrous J."/>
            <person name="Patel N."/>
            <person name="Postma J."/>
            <person name="Dorrestein P.C."/>
            <person name="Kobayashi D."/>
            <person name="Raaijmakers J.M."/>
        </authorList>
    </citation>
    <scope>NUCLEOTIDE SEQUENCE [LARGE SCALE GENOMIC DNA]</scope>
    <source>
        <strain evidence="2 3">76</strain>
    </source>
</reference>
<evidence type="ECO:0000313" key="3">
    <source>
        <dbReference type="Proteomes" id="UP000060787"/>
    </source>
</evidence>
<organism evidence="2 3">
    <name type="scientific">Lysobacter antibioticus</name>
    <dbReference type="NCBI Taxonomy" id="84531"/>
    <lineage>
        <taxon>Bacteria</taxon>
        <taxon>Pseudomonadati</taxon>
        <taxon>Pseudomonadota</taxon>
        <taxon>Gammaproteobacteria</taxon>
        <taxon>Lysobacterales</taxon>
        <taxon>Lysobacteraceae</taxon>
        <taxon>Lysobacter</taxon>
    </lineage>
</organism>
<dbReference type="RefSeq" id="WP_057918604.1">
    <property type="nucleotide sequence ID" value="NZ_CP011129.1"/>
</dbReference>
<dbReference type="EMBL" id="CP011129">
    <property type="protein sequence ID" value="ALN81609.1"/>
    <property type="molecule type" value="Genomic_DNA"/>
</dbReference>
<keyword evidence="1" id="KW-0472">Membrane</keyword>
<keyword evidence="1 2" id="KW-0812">Transmembrane</keyword>
<dbReference type="Pfam" id="PF16137">
    <property type="entry name" value="DUF4845"/>
    <property type="match status" value="1"/>
</dbReference>
<sequence>MKRNQSGITLIGFIIVLAVVGVFAYMGMKLVPMYTEFYSVKRSLADLAKEPGAGRMDSAKVRTLFFRRMEMSYVESVKPAHFKIVRNDQGMEITVNYEVRRPLIANLDVVGRFNAVQQLRSIDGD</sequence>
<dbReference type="AlphaFoldDB" id="A0A0S2E470"/>
<proteinExistence type="predicted"/>
<evidence type="ECO:0000256" key="1">
    <source>
        <dbReference type="SAM" id="Phobius"/>
    </source>
</evidence>
<protein>
    <submittedName>
        <fullName evidence="2">Putative transmembrane protein</fullName>
    </submittedName>
</protein>
<keyword evidence="3" id="KW-1185">Reference proteome</keyword>
<dbReference type="KEGG" id="lab:LA76x_3485"/>
<dbReference type="InterPro" id="IPR032314">
    <property type="entry name" value="DUF4845"/>
</dbReference>
<accession>A0A0S2E470</accession>
<name>A0A0S2E470_LYSAN</name>
<keyword evidence="1" id="KW-1133">Transmembrane helix</keyword>
<dbReference type="KEGG" id="laq:GLA29479_4729"/>
<dbReference type="PATRIC" id="fig|84531.7.peg.4620"/>